<dbReference type="PANTHER" id="PTHR43833:SF7">
    <property type="entry name" value="KTR SYSTEM POTASSIUM UPTAKE PROTEIN C"/>
    <property type="match status" value="1"/>
</dbReference>
<dbReference type="Proteomes" id="UP001596143">
    <property type="component" value="Unassembled WGS sequence"/>
</dbReference>
<feature type="domain" description="RCK N-terminal" evidence="1">
    <location>
        <begin position="4"/>
        <end position="120"/>
    </location>
</feature>
<dbReference type="Pfam" id="PF02254">
    <property type="entry name" value="TrkA_N"/>
    <property type="match status" value="1"/>
</dbReference>
<reference evidence="4" key="1">
    <citation type="journal article" date="2019" name="Int. J. Syst. Evol. Microbiol.">
        <title>The Global Catalogue of Microorganisms (GCM) 10K type strain sequencing project: providing services to taxonomists for standard genome sequencing and annotation.</title>
        <authorList>
            <consortium name="The Broad Institute Genomics Platform"/>
            <consortium name="The Broad Institute Genome Sequencing Center for Infectious Disease"/>
            <person name="Wu L."/>
            <person name="Ma J."/>
        </authorList>
    </citation>
    <scope>NUCLEOTIDE SEQUENCE [LARGE SCALE GENOMIC DNA]</scope>
    <source>
        <strain evidence="4">CGMCC 1.15790</strain>
    </source>
</reference>
<evidence type="ECO:0000259" key="2">
    <source>
        <dbReference type="PROSITE" id="PS51202"/>
    </source>
</evidence>
<evidence type="ECO:0000259" key="1">
    <source>
        <dbReference type="PROSITE" id="PS51201"/>
    </source>
</evidence>
<dbReference type="InterPro" id="IPR036721">
    <property type="entry name" value="RCK_C_sf"/>
</dbReference>
<gene>
    <name evidence="3" type="ORF">ACFPTR_02675</name>
</gene>
<dbReference type="GO" id="GO:0034220">
    <property type="term" value="P:monoatomic ion transmembrane transport"/>
    <property type="evidence" value="ECO:0007669"/>
    <property type="project" value="UniProtKB-KW"/>
</dbReference>
<name>A0ABW0U4U6_9BACI</name>
<proteinExistence type="predicted"/>
<protein>
    <submittedName>
        <fullName evidence="3">Potassium channel family protein</fullName>
    </submittedName>
</protein>
<dbReference type="InterPro" id="IPR003148">
    <property type="entry name" value="RCK_N"/>
</dbReference>
<dbReference type="InterPro" id="IPR050721">
    <property type="entry name" value="Trk_Ktr_HKT_K-transport"/>
</dbReference>
<feature type="domain" description="RCK C-terminal" evidence="2">
    <location>
        <begin position="137"/>
        <end position="219"/>
    </location>
</feature>
<evidence type="ECO:0000313" key="4">
    <source>
        <dbReference type="Proteomes" id="UP001596143"/>
    </source>
</evidence>
<dbReference type="PROSITE" id="PS51202">
    <property type="entry name" value="RCK_C"/>
    <property type="match status" value="1"/>
</dbReference>
<dbReference type="SUPFAM" id="SSF51735">
    <property type="entry name" value="NAD(P)-binding Rossmann-fold domains"/>
    <property type="match status" value="1"/>
</dbReference>
<organism evidence="3 4">
    <name type="scientific">Aliibacillus thermotolerans</name>
    <dbReference type="NCBI Taxonomy" id="1834418"/>
    <lineage>
        <taxon>Bacteria</taxon>
        <taxon>Bacillati</taxon>
        <taxon>Bacillota</taxon>
        <taxon>Bacilli</taxon>
        <taxon>Bacillales</taxon>
        <taxon>Bacillaceae</taxon>
        <taxon>Aliibacillus</taxon>
    </lineage>
</organism>
<dbReference type="RefSeq" id="WP_270896365.1">
    <property type="nucleotide sequence ID" value="NZ_JBHSPF010000015.1"/>
</dbReference>
<dbReference type="Pfam" id="PF02080">
    <property type="entry name" value="TrkA_C"/>
    <property type="match status" value="1"/>
</dbReference>
<keyword evidence="3" id="KW-0813">Transport</keyword>
<dbReference type="InterPro" id="IPR006037">
    <property type="entry name" value="RCK_C"/>
</dbReference>
<keyword evidence="3" id="KW-0407">Ion channel</keyword>
<dbReference type="Gene3D" id="3.30.70.1450">
    <property type="entry name" value="Regulator of K+ conductance, C-terminal domain"/>
    <property type="match status" value="1"/>
</dbReference>
<dbReference type="InterPro" id="IPR036291">
    <property type="entry name" value="NAD(P)-bd_dom_sf"/>
</dbReference>
<accession>A0ABW0U4U6</accession>
<dbReference type="SUPFAM" id="SSF116726">
    <property type="entry name" value="TrkA C-terminal domain-like"/>
    <property type="match status" value="1"/>
</dbReference>
<keyword evidence="3" id="KW-0406">Ion transport</keyword>
<dbReference type="EMBL" id="JBHSPF010000015">
    <property type="protein sequence ID" value="MFC5627797.1"/>
    <property type="molecule type" value="Genomic_DNA"/>
</dbReference>
<comment type="caution">
    <text evidence="3">The sequence shown here is derived from an EMBL/GenBank/DDBJ whole genome shotgun (WGS) entry which is preliminary data.</text>
</comment>
<keyword evidence="4" id="KW-1185">Reference proteome</keyword>
<evidence type="ECO:0000313" key="3">
    <source>
        <dbReference type="EMBL" id="MFC5627797.1"/>
    </source>
</evidence>
<dbReference type="Gene3D" id="3.40.50.720">
    <property type="entry name" value="NAD(P)-binding Rossmann-like Domain"/>
    <property type="match status" value="1"/>
</dbReference>
<dbReference type="PROSITE" id="PS51201">
    <property type="entry name" value="RCK_N"/>
    <property type="match status" value="1"/>
</dbReference>
<sequence length="219" mass="24406">MAVKKQCAVIGLGRFGVSVSSELYKLGHDVLAIDINEEKVNEAVHHSTYSVVADGTDEKELRNLGIANFDHVIVAIGDNLQASILCTLLLKEMKVPSVWTKAQNHYHHKVLEKIGADKIIHPEHDMANRIAQHLISDKVMDYIELSDEYSIVEIASSPSMDGKTLAELDIRAKFGITILGIKRKKDINISPLADDTIREGDILIVIGHRKDLKRFEQHA</sequence>
<dbReference type="PANTHER" id="PTHR43833">
    <property type="entry name" value="POTASSIUM CHANNEL PROTEIN 2-RELATED-RELATED"/>
    <property type="match status" value="1"/>
</dbReference>